<name>A0A154L634_9PROT</name>
<dbReference type="FunFam" id="3.30.70.270:FF:000001">
    <property type="entry name" value="Diguanylate cyclase domain protein"/>
    <property type="match status" value="1"/>
</dbReference>
<feature type="region of interest" description="Disordered" evidence="1">
    <location>
        <begin position="1"/>
        <end position="25"/>
    </location>
</feature>
<dbReference type="EMBL" id="LPVY01000011">
    <property type="protein sequence ID" value="KZB64883.1"/>
    <property type="molecule type" value="Genomic_DNA"/>
</dbReference>
<dbReference type="SMART" id="SM00065">
    <property type="entry name" value="GAF"/>
    <property type="match status" value="1"/>
</dbReference>
<dbReference type="Pfam" id="PF00990">
    <property type="entry name" value="GGDEF"/>
    <property type="match status" value="1"/>
</dbReference>
<dbReference type="Proteomes" id="UP000076335">
    <property type="component" value="Unassembled WGS sequence"/>
</dbReference>
<dbReference type="InterPro" id="IPR000160">
    <property type="entry name" value="GGDEF_dom"/>
</dbReference>
<proteinExistence type="predicted"/>
<dbReference type="InterPro" id="IPR043128">
    <property type="entry name" value="Rev_trsase/Diguanyl_cyclase"/>
</dbReference>
<dbReference type="RefSeq" id="WP_062951589.1">
    <property type="nucleotide sequence ID" value="NZ_LPVY01000011.1"/>
</dbReference>
<dbReference type="CDD" id="cd01949">
    <property type="entry name" value="GGDEF"/>
    <property type="match status" value="1"/>
</dbReference>
<sequence>MKVAPIPENESERQKSLESMGILSTPRDPELDRITRLAERIFKTEFTAISLLDGDRQFFKSRVNLSASETSRDISFCGHAIMHDAPLVVGNAINDERFSDNPLVAGAPHIRSYVGVPLSNAEGFKLGTLCIIDSKTRNFSDSEIETLKDLAHWVETVLALRYTERSQKQLLADLDAAHRDVMIDSLTGVWNRRGLEELLAREMSSSRIKGGSAGIFMLDIDHFKKVNDSYGHLIGDKVIQGIAAIMSSSLRDHDIVGRFGGEEFVCILPGLRLEQTMYLGYKLCDTVRDQCRVSDMNGNPVPITVSVGATWISNESTGQYEPHDILRIADEALYEAKENGRDTVRYRALDTFGSLDDLKD</sequence>
<dbReference type="InterPro" id="IPR029016">
    <property type="entry name" value="GAF-like_dom_sf"/>
</dbReference>
<dbReference type="SUPFAM" id="SSF55781">
    <property type="entry name" value="GAF domain-like"/>
    <property type="match status" value="1"/>
</dbReference>
<dbReference type="GO" id="GO:0003824">
    <property type="term" value="F:catalytic activity"/>
    <property type="evidence" value="ECO:0007669"/>
    <property type="project" value="UniProtKB-ARBA"/>
</dbReference>
<dbReference type="Gene3D" id="3.30.450.40">
    <property type="match status" value="1"/>
</dbReference>
<evidence type="ECO:0000313" key="4">
    <source>
        <dbReference type="Proteomes" id="UP000076335"/>
    </source>
</evidence>
<dbReference type="InterPro" id="IPR029787">
    <property type="entry name" value="Nucleotide_cyclase"/>
</dbReference>
<dbReference type="SUPFAM" id="SSF55073">
    <property type="entry name" value="Nucleotide cyclase"/>
    <property type="match status" value="1"/>
</dbReference>
<evidence type="ECO:0000259" key="2">
    <source>
        <dbReference type="PROSITE" id="PS50887"/>
    </source>
</evidence>
<reference evidence="3 4" key="1">
    <citation type="submission" date="2015-12" db="EMBL/GenBank/DDBJ databases">
        <title>Genome sequence of Thalassospira lucentensis MCCC 1A02072.</title>
        <authorList>
            <person name="Lu L."/>
            <person name="Lai Q."/>
            <person name="Shao Z."/>
            <person name="Qian P."/>
        </authorList>
    </citation>
    <scope>NUCLEOTIDE SEQUENCE [LARGE SCALE GENOMIC DNA]</scope>
    <source>
        <strain evidence="3 4">MCCC 1A02072</strain>
    </source>
</reference>
<evidence type="ECO:0000313" key="3">
    <source>
        <dbReference type="EMBL" id="KZB64883.1"/>
    </source>
</evidence>
<accession>A0A154L634</accession>
<organism evidence="3 4">
    <name type="scientific">Thalassospira lucentensis</name>
    <dbReference type="NCBI Taxonomy" id="168935"/>
    <lineage>
        <taxon>Bacteria</taxon>
        <taxon>Pseudomonadati</taxon>
        <taxon>Pseudomonadota</taxon>
        <taxon>Alphaproteobacteria</taxon>
        <taxon>Rhodospirillales</taxon>
        <taxon>Thalassospiraceae</taxon>
        <taxon>Thalassospira</taxon>
    </lineage>
</organism>
<comment type="caution">
    <text evidence="3">The sequence shown here is derived from an EMBL/GenBank/DDBJ whole genome shotgun (WGS) entry which is preliminary data.</text>
</comment>
<evidence type="ECO:0000256" key="1">
    <source>
        <dbReference type="SAM" id="MobiDB-lite"/>
    </source>
</evidence>
<feature type="domain" description="GGDEF" evidence="2">
    <location>
        <begin position="211"/>
        <end position="349"/>
    </location>
</feature>
<dbReference type="SMART" id="SM00267">
    <property type="entry name" value="GGDEF"/>
    <property type="match status" value="1"/>
</dbReference>
<dbReference type="PANTHER" id="PTHR43102:SF2">
    <property type="entry name" value="GAF DOMAIN-CONTAINING PROTEIN"/>
    <property type="match status" value="1"/>
</dbReference>
<dbReference type="PANTHER" id="PTHR43102">
    <property type="entry name" value="SLR1143 PROTEIN"/>
    <property type="match status" value="1"/>
</dbReference>
<dbReference type="Pfam" id="PF01590">
    <property type="entry name" value="GAF"/>
    <property type="match status" value="1"/>
</dbReference>
<dbReference type="OrthoDB" id="315417at2"/>
<protein>
    <recommendedName>
        <fullName evidence="2">GGDEF domain-containing protein</fullName>
    </recommendedName>
</protein>
<dbReference type="NCBIfam" id="TIGR00254">
    <property type="entry name" value="GGDEF"/>
    <property type="match status" value="1"/>
</dbReference>
<gene>
    <name evidence="3" type="ORF">AUP42_18750</name>
</gene>
<dbReference type="AlphaFoldDB" id="A0A154L634"/>
<dbReference type="PROSITE" id="PS50887">
    <property type="entry name" value="GGDEF"/>
    <property type="match status" value="1"/>
</dbReference>
<dbReference type="Gene3D" id="3.30.70.270">
    <property type="match status" value="1"/>
</dbReference>
<dbReference type="InterPro" id="IPR003018">
    <property type="entry name" value="GAF"/>
</dbReference>